<sequence length="101" mass="12017">MFAITFDMEVSALKEYYGEPYHKAYYDIRKLLKNYGFKWTQGSVYLSRTASMADLFDAIDALTDIDWFSLSVRDIQGFKVEDWSDFTNRAKRKAEIFRKNR</sequence>
<dbReference type="Gene3D" id="3.30.70.240">
    <property type="match status" value="1"/>
</dbReference>
<dbReference type="InterPro" id="IPR019199">
    <property type="entry name" value="Virulence_VapD/CRISPR_Cas2"/>
</dbReference>
<evidence type="ECO:0000256" key="6">
    <source>
        <dbReference type="PIRNR" id="PIRNR002882"/>
    </source>
</evidence>
<proteinExistence type="inferred from homology"/>
<comment type="function">
    <text evidence="6">Cleaves ssRNA, mostly between U:A.</text>
</comment>
<name>A0A410JPD5_ORNRH</name>
<organism evidence="7 8">
    <name type="scientific">Ornithobacterium rhinotracheale</name>
    <dbReference type="NCBI Taxonomy" id="28251"/>
    <lineage>
        <taxon>Bacteria</taxon>
        <taxon>Pseudomonadati</taxon>
        <taxon>Bacteroidota</taxon>
        <taxon>Flavobacteriia</taxon>
        <taxon>Flavobacteriales</taxon>
        <taxon>Weeksellaceae</taxon>
        <taxon>Ornithobacterium</taxon>
    </lineage>
</organism>
<dbReference type="SUPFAM" id="SSF143430">
    <property type="entry name" value="TTP0101/SSO1404-like"/>
    <property type="match status" value="1"/>
</dbReference>
<evidence type="ECO:0000313" key="8">
    <source>
        <dbReference type="Proteomes" id="UP000287701"/>
    </source>
</evidence>
<dbReference type="InterPro" id="IPR016368">
    <property type="entry name" value="VapD"/>
</dbReference>
<dbReference type="OrthoDB" id="8611858at2"/>
<dbReference type="PIRSF" id="PIRSF002882">
    <property type="entry name" value="VapD"/>
    <property type="match status" value="1"/>
</dbReference>
<dbReference type="GO" id="GO:0016787">
    <property type="term" value="F:hydrolase activity"/>
    <property type="evidence" value="ECO:0007669"/>
    <property type="project" value="UniProtKB-KW"/>
</dbReference>
<evidence type="ECO:0000256" key="1">
    <source>
        <dbReference type="ARBA" id="ARBA00009653"/>
    </source>
</evidence>
<evidence type="ECO:0000256" key="2">
    <source>
        <dbReference type="ARBA" id="ARBA00011738"/>
    </source>
</evidence>
<dbReference type="AlphaFoldDB" id="A0A410JPD5"/>
<dbReference type="GO" id="GO:0004518">
    <property type="term" value="F:nuclease activity"/>
    <property type="evidence" value="ECO:0007669"/>
    <property type="project" value="UniProtKB-UniRule"/>
</dbReference>
<evidence type="ECO:0000313" key="7">
    <source>
        <dbReference type="EMBL" id="QAR29985.1"/>
    </source>
</evidence>
<accession>A0A410JPD5</accession>
<protein>
    <recommendedName>
        <fullName evidence="6">Endoribonuclease VapD</fullName>
        <ecNumber evidence="6">3.1.-.-</ecNumber>
    </recommendedName>
</protein>
<keyword evidence="4 6" id="KW-0378">Hydrolase</keyword>
<keyword evidence="3 6" id="KW-0540">Nuclease</keyword>
<dbReference type="RefSeq" id="WP_128500498.1">
    <property type="nucleotide sequence ID" value="NZ_CP035107.1"/>
</dbReference>
<evidence type="ECO:0000256" key="5">
    <source>
        <dbReference type="ARBA" id="ARBA00023026"/>
    </source>
</evidence>
<comment type="subunit">
    <text evidence="2 6">Homodimer.</text>
</comment>
<reference evidence="7 8" key="1">
    <citation type="submission" date="2019-01" db="EMBL/GenBank/DDBJ databases">
        <title>Whole Genome of Ornithobacterium rhinotracheale FARPER-174b.</title>
        <authorList>
            <person name="Tataje-Lavanda L.A."/>
            <person name="Montalvan A."/>
            <person name="Montesinos R."/>
            <person name="Zimic M."/>
            <person name="Fernandez-Sanchez M."/>
            <person name="Fernandez-Diaz M."/>
        </authorList>
    </citation>
    <scope>NUCLEOTIDE SEQUENCE [LARGE SCALE GENOMIC DNA]</scope>
    <source>
        <strain evidence="7 8">FARPER-174b</strain>
    </source>
</reference>
<dbReference type="Proteomes" id="UP000287701">
    <property type="component" value="Chromosome"/>
</dbReference>
<dbReference type="EMBL" id="CP035107">
    <property type="protein sequence ID" value="QAR29985.1"/>
    <property type="molecule type" value="Genomic_DNA"/>
</dbReference>
<comment type="similarity">
    <text evidence="1 6">Belongs to the VapD ribonuclease family.</text>
</comment>
<dbReference type="EC" id="3.1.-.-" evidence="6"/>
<evidence type="ECO:0000256" key="4">
    <source>
        <dbReference type="ARBA" id="ARBA00022801"/>
    </source>
</evidence>
<evidence type="ECO:0000256" key="3">
    <source>
        <dbReference type="ARBA" id="ARBA00022722"/>
    </source>
</evidence>
<dbReference type="Pfam" id="PF09827">
    <property type="entry name" value="CRISPR_Cas2"/>
    <property type="match status" value="1"/>
</dbReference>
<keyword evidence="5" id="KW-0843">Virulence</keyword>
<gene>
    <name evidence="7" type="ORF">EQP59_00710</name>
</gene>
<dbReference type="GO" id="GO:0003723">
    <property type="term" value="F:RNA binding"/>
    <property type="evidence" value="ECO:0007669"/>
    <property type="project" value="InterPro"/>
</dbReference>